<feature type="region of interest" description="Disordered" evidence="1">
    <location>
        <begin position="417"/>
        <end position="472"/>
    </location>
</feature>
<dbReference type="InterPro" id="IPR007831">
    <property type="entry name" value="T2SS_GspE_N"/>
</dbReference>
<feature type="compositionally biased region" description="Pro residues" evidence="1">
    <location>
        <begin position="297"/>
        <end position="309"/>
    </location>
</feature>
<dbReference type="InterPro" id="IPR011989">
    <property type="entry name" value="ARM-like"/>
</dbReference>
<feature type="region of interest" description="Disordered" evidence="1">
    <location>
        <begin position="294"/>
        <end position="354"/>
    </location>
</feature>
<dbReference type="Gene3D" id="1.25.10.10">
    <property type="entry name" value="Leucine-rich Repeat Variant"/>
    <property type="match status" value="1"/>
</dbReference>
<dbReference type="InterPro" id="IPR037257">
    <property type="entry name" value="T2SS_E_N_sf"/>
</dbReference>
<dbReference type="Pfam" id="PF05157">
    <property type="entry name" value="MshEN"/>
    <property type="match status" value="1"/>
</dbReference>
<reference evidence="3 4" key="1">
    <citation type="submission" date="2019-04" db="EMBL/GenBank/DDBJ databases">
        <authorList>
            <person name="Li Y."/>
            <person name="Wang J."/>
        </authorList>
    </citation>
    <scope>NUCLEOTIDE SEQUENCE [LARGE SCALE GENOMIC DNA]</scope>
    <source>
        <strain evidence="3 4">DSM 14668</strain>
    </source>
</reference>
<dbReference type="InterPro" id="IPR016024">
    <property type="entry name" value="ARM-type_fold"/>
</dbReference>
<comment type="caution">
    <text evidence="3">The sequence shown here is derived from an EMBL/GenBank/DDBJ whole genome shotgun (WGS) entry which is preliminary data.</text>
</comment>
<feature type="region of interest" description="Disordered" evidence="1">
    <location>
        <begin position="60"/>
        <end position="87"/>
    </location>
</feature>
<dbReference type="Gene3D" id="3.30.300.160">
    <property type="entry name" value="Type II secretion system, protein E, N-terminal domain"/>
    <property type="match status" value="1"/>
</dbReference>
<dbReference type="OrthoDB" id="5511391at2"/>
<dbReference type="SUPFAM" id="SSF160246">
    <property type="entry name" value="EspE N-terminal domain-like"/>
    <property type="match status" value="1"/>
</dbReference>
<organism evidence="3 4">
    <name type="scientific">Polyangium fumosum</name>
    <dbReference type="NCBI Taxonomy" id="889272"/>
    <lineage>
        <taxon>Bacteria</taxon>
        <taxon>Pseudomonadati</taxon>
        <taxon>Myxococcota</taxon>
        <taxon>Polyangia</taxon>
        <taxon>Polyangiales</taxon>
        <taxon>Polyangiaceae</taxon>
        <taxon>Polyangium</taxon>
    </lineage>
</organism>
<feature type="compositionally biased region" description="Basic and acidic residues" evidence="1">
    <location>
        <begin position="423"/>
        <end position="438"/>
    </location>
</feature>
<dbReference type="Proteomes" id="UP000309215">
    <property type="component" value="Unassembled WGS sequence"/>
</dbReference>
<feature type="domain" description="Type II secretion system protein GspE N-terminal" evidence="2">
    <location>
        <begin position="208"/>
        <end position="279"/>
    </location>
</feature>
<name>A0A4U1JGL0_9BACT</name>
<feature type="region of interest" description="Disordered" evidence="1">
    <location>
        <begin position="640"/>
        <end position="666"/>
    </location>
</feature>
<feature type="compositionally biased region" description="Basic and acidic residues" evidence="1">
    <location>
        <begin position="450"/>
        <end position="466"/>
    </location>
</feature>
<keyword evidence="4" id="KW-1185">Reference proteome</keyword>
<accession>A0A4U1JGL0</accession>
<feature type="region of interest" description="Disordered" evidence="1">
    <location>
        <begin position="861"/>
        <end position="1000"/>
    </location>
</feature>
<proteinExistence type="predicted"/>
<sequence length="1300" mass="136872">MRSSRARGSRMRRASCALIRPEKPSRSSWPIRGKAGRAVTTTTGASRWWGATFSWAIRPTARPRSTSSSARRAARSAPSSRSAFRPCRSCPCPDRHHPSRAWGLGAGAPRQAPEPPFAPVPPGRTSFTIAGNALADRAPSSMLSSALAERGVPMRSLEEAIARQVVHGGDLVTNLLEVGGAREEMLVPLLAEVLGLEEAPSGKLPLPAAPVLRLVPGDLAIRHGIFPLALTRRVLTIATAEPLSPAVEGDLAFALAVEIRQSVAPLVRIRQAIAEAYQIPLDRRFLRLVAKLESRPDPSPTVVPPPRSTEPPRGTFRPPPERLAEPPVATPQPPTQTPDTLVAGAPPPLAPTRTRLSATPMAARAARSDHPKPVPTVEVIEPKPVVAPGPAPRPLTSDEMPETIAAPPEPTPIVEAADEEEAPVSRRPERLVRRESNRTRTSASVLRRAVTGERKTRVVEAPDRRAARPRRKGPFTTAMAEEELGEATTTDAVLDIFFAFAHQFFEYTSLFVVHGDVADGRDAAGPGAGAARLMSLAVPLGRPSLLALARERRAPVIMPPAVGDLDVEIVSELGRSGRTEAGTRAAAVLVLPIVVRNRTVALLYGDDGVVDVELSALGDVIAIAGLTAEAIERAILRKKRGGAGGDDAPVKRAPKPAPPPQAQGAVRQGGLVALARAFELPARPADAADPAQSPAAEPKSPPAAISSIAVTLPSASAMAPAVLHASPPSAAAAAAALPRAGETSFAGVASSQPSAAPRPAPAPPRAASAAPAPPAPAPSSPALVETLQSPTPAPDAVVPRVEPLAQRSPDSDTTWDLSNRRGGPASRRRRTPLGVVATGRLRLGPTTPPPPPLTDVARLPEVGPAPAAAPPPRAARRAVAPSFGGRSRASLGLGAQPLPPEPPPNAIAAPPTPPLPPVRPVVPTAPAPPPDACEPPPDVPPTPATPAPPVRVPPPGGDKYTPGPPETIPGPPQDGWTRRPATNELSAAPPADWNVAPAGSTLPSRARAAGLDPVTLVQRFLDAGTEDGEAQKDLVRLGEAAMQAIMARFPGPLRIDPRVLSRGAELPLASRSGPLLALLVAMGRPAVPFLAVRSTANDPDVRFWATHLLGELVYPESAQAVSVRLFDEAAPVRRVARRAAAALITAGPATEAPILPTLERLARTSTERAGRRLLAIETLGELLIPKSVPVLIATLGETTAELVDAAHRALVHITRHDFRRDARKWDDWWTTNATRNRVEWLIDALLSGSPTIRRAAAEELAPIVGRNLGYYDDLPEDEREAAQVRYVLWWEQEGRHKKRS</sequence>
<evidence type="ECO:0000259" key="2">
    <source>
        <dbReference type="Pfam" id="PF05157"/>
    </source>
</evidence>
<dbReference type="EMBL" id="SSMQ01000006">
    <property type="protein sequence ID" value="TKD10445.1"/>
    <property type="molecule type" value="Genomic_DNA"/>
</dbReference>
<evidence type="ECO:0000256" key="1">
    <source>
        <dbReference type="SAM" id="MobiDB-lite"/>
    </source>
</evidence>
<feature type="region of interest" description="Disordered" evidence="1">
    <location>
        <begin position="745"/>
        <end position="832"/>
    </location>
</feature>
<feature type="region of interest" description="Disordered" evidence="1">
    <location>
        <begin position="683"/>
        <end position="702"/>
    </location>
</feature>
<feature type="compositionally biased region" description="Pro residues" evidence="1">
    <location>
        <begin position="897"/>
        <end position="972"/>
    </location>
</feature>
<dbReference type="SUPFAM" id="SSF48371">
    <property type="entry name" value="ARM repeat"/>
    <property type="match status" value="1"/>
</dbReference>
<evidence type="ECO:0000313" key="4">
    <source>
        <dbReference type="Proteomes" id="UP000309215"/>
    </source>
</evidence>
<gene>
    <name evidence="3" type="ORF">E8A74_08350</name>
</gene>
<evidence type="ECO:0000313" key="3">
    <source>
        <dbReference type="EMBL" id="TKD10445.1"/>
    </source>
</evidence>
<protein>
    <recommendedName>
        <fullName evidence="2">Type II secretion system protein GspE N-terminal domain-containing protein</fullName>
    </recommendedName>
</protein>